<feature type="transmembrane region" description="Helical" evidence="3">
    <location>
        <begin position="159"/>
        <end position="181"/>
    </location>
</feature>
<keyword evidence="2 3" id="KW-0472">Membrane</keyword>
<keyword evidence="3" id="KW-1133">Transmembrane helix</keyword>
<dbReference type="GO" id="GO:0005886">
    <property type="term" value="C:plasma membrane"/>
    <property type="evidence" value="ECO:0007669"/>
    <property type="project" value="UniProtKB-SubCell"/>
</dbReference>
<protein>
    <recommendedName>
        <fullName evidence="2">Biotin transporter</fullName>
    </recommendedName>
</protein>
<evidence type="ECO:0000313" key="4">
    <source>
        <dbReference type="EMBL" id="PCI91694.1"/>
    </source>
</evidence>
<evidence type="ECO:0000256" key="2">
    <source>
        <dbReference type="PIRNR" id="PIRNR016661"/>
    </source>
</evidence>
<comment type="caution">
    <text evidence="4">The sequence shown here is derived from an EMBL/GenBank/DDBJ whole genome shotgun (WGS) entry which is preliminary data.</text>
</comment>
<feature type="transmembrane region" description="Helical" evidence="3">
    <location>
        <begin position="131"/>
        <end position="153"/>
    </location>
</feature>
<organism evidence="4 5">
    <name type="scientific">Aerophobetes bacterium</name>
    <dbReference type="NCBI Taxonomy" id="2030807"/>
    <lineage>
        <taxon>Bacteria</taxon>
        <taxon>Candidatus Aerophobota</taxon>
    </lineage>
</organism>
<dbReference type="Proteomes" id="UP000217838">
    <property type="component" value="Unassembled WGS sequence"/>
</dbReference>
<reference evidence="5" key="1">
    <citation type="submission" date="2017-08" db="EMBL/GenBank/DDBJ databases">
        <title>A dynamic microbial community with high functional redundancy inhabits the cold, oxic subseafloor aquifer.</title>
        <authorList>
            <person name="Tully B.J."/>
            <person name="Wheat C.G."/>
            <person name="Glazer B.T."/>
            <person name="Huber J.A."/>
        </authorList>
    </citation>
    <scope>NUCLEOTIDE SEQUENCE [LARGE SCALE GENOMIC DNA]</scope>
</reference>
<dbReference type="Pfam" id="PF02632">
    <property type="entry name" value="BioY"/>
    <property type="match status" value="1"/>
</dbReference>
<dbReference type="Gene3D" id="1.10.1760.20">
    <property type="match status" value="1"/>
</dbReference>
<comment type="similarity">
    <text evidence="1 2">Belongs to the BioY family.</text>
</comment>
<dbReference type="GO" id="GO:0015225">
    <property type="term" value="F:biotin transmembrane transporter activity"/>
    <property type="evidence" value="ECO:0007669"/>
    <property type="project" value="UniProtKB-UniRule"/>
</dbReference>
<feature type="transmembrane region" description="Helical" evidence="3">
    <location>
        <begin position="73"/>
        <end position="92"/>
    </location>
</feature>
<name>A0A2A4YAE0_UNCAE</name>
<sequence length="191" mass="20398">MNQAITTIKARSTAYVKSRLFLMDLAKVSIATLCLSLLALAKVPIEPVPITLQTLGVFLIGLTLRPSLAVASVMLYLGGATAGLPILSGMLINPFWIIGPSGGFLLGFIPAAFVISYISGKTKNKSFVKTIFALIAGQAIIYLFGVSWLSTLIGLKKAIAFGIMPFLPGMAYKVLLSASLFKPISYVRKKI</sequence>
<proteinExistence type="inferred from homology"/>
<evidence type="ECO:0000256" key="3">
    <source>
        <dbReference type="SAM" id="Phobius"/>
    </source>
</evidence>
<accession>A0A2A4YAE0</accession>
<dbReference type="PANTHER" id="PTHR34295:SF1">
    <property type="entry name" value="BIOTIN TRANSPORTER BIOY"/>
    <property type="match status" value="1"/>
</dbReference>
<gene>
    <name evidence="4" type="ORF">COB11_08235</name>
</gene>
<comment type="subcellular location">
    <subcellularLocation>
        <location evidence="2">Cell membrane</location>
        <topology evidence="2">Multi-pass membrane protein</topology>
    </subcellularLocation>
</comment>
<keyword evidence="2" id="KW-1003">Cell membrane</keyword>
<feature type="transmembrane region" description="Helical" evidence="3">
    <location>
        <begin position="47"/>
        <end position="64"/>
    </location>
</feature>
<keyword evidence="3" id="KW-0812">Transmembrane</keyword>
<feature type="transmembrane region" description="Helical" evidence="3">
    <location>
        <begin position="98"/>
        <end position="119"/>
    </location>
</feature>
<dbReference type="PANTHER" id="PTHR34295">
    <property type="entry name" value="BIOTIN TRANSPORTER BIOY"/>
    <property type="match status" value="1"/>
</dbReference>
<dbReference type="EMBL" id="NVUU01000128">
    <property type="protein sequence ID" value="PCI91694.1"/>
    <property type="molecule type" value="Genomic_DNA"/>
</dbReference>
<dbReference type="PIRSF" id="PIRSF016661">
    <property type="entry name" value="BioY"/>
    <property type="match status" value="1"/>
</dbReference>
<evidence type="ECO:0000256" key="1">
    <source>
        <dbReference type="ARBA" id="ARBA00010692"/>
    </source>
</evidence>
<evidence type="ECO:0000313" key="5">
    <source>
        <dbReference type="Proteomes" id="UP000217838"/>
    </source>
</evidence>
<feature type="transmembrane region" description="Helical" evidence="3">
    <location>
        <begin position="21"/>
        <end position="41"/>
    </location>
</feature>
<dbReference type="AlphaFoldDB" id="A0A2A4YAE0"/>
<dbReference type="InterPro" id="IPR003784">
    <property type="entry name" value="BioY"/>
</dbReference>
<keyword evidence="2" id="KW-0813">Transport</keyword>